<feature type="non-terminal residue" evidence="1">
    <location>
        <position position="154"/>
    </location>
</feature>
<name>A0A9P7G003_9AGAR</name>
<sequence length="154" mass="18229">MQSTHQLPSFLRVKADPRLDISEEGFPQVPANLDTFPAEEQDKIMLNITLVARQIKHFFRARKDPMYNALWNESAPEETVPLLCRYNQTWFHGLRHLRMVLTVLESRWPQDFPDTPWAAPKLTNEEMLEIAHDEHTTRQETYDEAVEYLHQELE</sequence>
<protein>
    <submittedName>
        <fullName evidence="1">Uncharacterized protein</fullName>
    </submittedName>
</protein>
<dbReference type="AlphaFoldDB" id="A0A9P7G003"/>
<organism evidence="1 2">
    <name type="scientific">Asterophora parasitica</name>
    <dbReference type="NCBI Taxonomy" id="117018"/>
    <lineage>
        <taxon>Eukaryota</taxon>
        <taxon>Fungi</taxon>
        <taxon>Dikarya</taxon>
        <taxon>Basidiomycota</taxon>
        <taxon>Agaricomycotina</taxon>
        <taxon>Agaricomycetes</taxon>
        <taxon>Agaricomycetidae</taxon>
        <taxon>Agaricales</taxon>
        <taxon>Tricholomatineae</taxon>
        <taxon>Lyophyllaceae</taxon>
        <taxon>Asterophora</taxon>
    </lineage>
</organism>
<dbReference type="Proteomes" id="UP000775547">
    <property type="component" value="Unassembled WGS sequence"/>
</dbReference>
<proteinExistence type="predicted"/>
<reference evidence="1" key="2">
    <citation type="submission" date="2021-10" db="EMBL/GenBank/DDBJ databases">
        <title>Phylogenomics reveals ancestral predisposition of the termite-cultivated fungus Termitomyces towards a domesticated lifestyle.</title>
        <authorList>
            <person name="Auxier B."/>
            <person name="Grum-Grzhimaylo A."/>
            <person name="Cardenas M.E."/>
            <person name="Lodge J.D."/>
            <person name="Laessoe T."/>
            <person name="Pedersen O."/>
            <person name="Smith M.E."/>
            <person name="Kuyper T.W."/>
            <person name="Franco-Molano E.A."/>
            <person name="Baroni T.J."/>
            <person name="Aanen D.K."/>
        </authorList>
    </citation>
    <scope>NUCLEOTIDE SEQUENCE</scope>
    <source>
        <strain evidence="1">AP01</strain>
        <tissue evidence="1">Mycelium</tissue>
    </source>
</reference>
<gene>
    <name evidence="1" type="ORF">DXG03_005265</name>
</gene>
<comment type="caution">
    <text evidence="1">The sequence shown here is derived from an EMBL/GenBank/DDBJ whole genome shotgun (WGS) entry which is preliminary data.</text>
</comment>
<reference evidence="1" key="1">
    <citation type="submission" date="2020-07" db="EMBL/GenBank/DDBJ databases">
        <authorList>
            <person name="Nieuwenhuis M."/>
            <person name="Van De Peppel L.J.J."/>
        </authorList>
    </citation>
    <scope>NUCLEOTIDE SEQUENCE</scope>
    <source>
        <strain evidence="1">AP01</strain>
        <tissue evidence="1">Mycelium</tissue>
    </source>
</reference>
<keyword evidence="2" id="KW-1185">Reference proteome</keyword>
<accession>A0A9P7G003</accession>
<evidence type="ECO:0000313" key="2">
    <source>
        <dbReference type="Proteomes" id="UP000775547"/>
    </source>
</evidence>
<evidence type="ECO:0000313" key="1">
    <source>
        <dbReference type="EMBL" id="KAG5641409.1"/>
    </source>
</evidence>
<dbReference type="EMBL" id="JABCKV010000317">
    <property type="protein sequence ID" value="KAG5641409.1"/>
    <property type="molecule type" value="Genomic_DNA"/>
</dbReference>